<name>A0A5C4KXD6_PSEJE</name>
<proteinExistence type="predicted"/>
<evidence type="ECO:0000313" key="2">
    <source>
        <dbReference type="Proteomes" id="UP000306272"/>
    </source>
</evidence>
<keyword evidence="2" id="KW-1185">Reference proteome</keyword>
<gene>
    <name evidence="1" type="ORF">FHG55_14970</name>
</gene>
<evidence type="ECO:0000313" key="1">
    <source>
        <dbReference type="EMBL" id="TNB95256.1"/>
    </source>
</evidence>
<reference evidence="1" key="1">
    <citation type="submission" date="2019-06" db="EMBL/GenBank/DDBJ databases">
        <title>Pseudomonas-derived Butenolides : (Bio)synthesis of Styrolides.</title>
        <authorList>
            <person name="Klapper M."/>
            <person name="Chowdhury S."/>
            <person name="Stallforth P."/>
        </authorList>
    </citation>
    <scope>NUCLEOTIDE SEQUENCE [LARGE SCALE GENOMIC DNA]</scope>
    <source>
        <strain evidence="1">EC-S101</strain>
    </source>
</reference>
<dbReference type="EMBL" id="VDDB01000012">
    <property type="protein sequence ID" value="TNB95256.1"/>
    <property type="molecule type" value="Genomic_DNA"/>
</dbReference>
<comment type="caution">
    <text evidence="1">The sequence shown here is derived from an EMBL/GenBank/DDBJ whole genome shotgun (WGS) entry which is preliminary data.</text>
</comment>
<sequence length="64" mass="6901">MGNGAILSDGDAAHHSRRAAILRLMHSKCRSEPARDGGVSVSIDTNWRTAIASRLTPTVDLRCQ</sequence>
<dbReference type="Proteomes" id="UP000306272">
    <property type="component" value="Unassembled WGS sequence"/>
</dbReference>
<protein>
    <submittedName>
        <fullName evidence="1">Uncharacterized protein</fullName>
    </submittedName>
</protein>
<dbReference type="AlphaFoldDB" id="A0A5C4KXD6"/>
<accession>A0A5C4KXD6</accession>
<organism evidence="1 2">
    <name type="scientific">Pseudomonas jessenii</name>
    <dbReference type="NCBI Taxonomy" id="77298"/>
    <lineage>
        <taxon>Bacteria</taxon>
        <taxon>Pseudomonadati</taxon>
        <taxon>Pseudomonadota</taxon>
        <taxon>Gammaproteobacteria</taxon>
        <taxon>Pseudomonadales</taxon>
        <taxon>Pseudomonadaceae</taxon>
        <taxon>Pseudomonas</taxon>
    </lineage>
</organism>